<feature type="domain" description="Amidase" evidence="1">
    <location>
        <begin position="22"/>
        <end position="188"/>
    </location>
</feature>
<proteinExistence type="predicted"/>
<evidence type="ECO:0000313" key="2">
    <source>
        <dbReference type="EMBL" id="CDN90253.1"/>
    </source>
</evidence>
<dbReference type="PROSITE" id="PS00571">
    <property type="entry name" value="AMIDASES"/>
    <property type="match status" value="1"/>
</dbReference>
<name>A0A1L1PR78_HYDIT</name>
<protein>
    <submittedName>
        <fullName evidence="2">Amidase</fullName>
    </submittedName>
</protein>
<dbReference type="PANTHER" id="PTHR46310:SF7">
    <property type="entry name" value="AMIDASE 1"/>
    <property type="match status" value="1"/>
</dbReference>
<dbReference type="InterPro" id="IPR023631">
    <property type="entry name" value="Amidase_dom"/>
</dbReference>
<dbReference type="EMBL" id="CCAE010000072">
    <property type="protein sequence ID" value="CDN90253.1"/>
    <property type="molecule type" value="Genomic_DNA"/>
</dbReference>
<gene>
    <name evidence="2" type="ORF">BN948_04695</name>
</gene>
<sequence length="393" mass="40909">MTESWASRGFVPGLECVREPTAIGVLDGLRLAVKDLIDVAGAPTGGGNPDWADSHPVPDADAACVAMLRAAGARVIGKTITDELAFSLEGENAFFGTPRHPLQPDRLPGGSSSGSAAAVAWGEADIALGTDTGGSVRVPASFCGVAAMRPSHGRVPLAGVLPFAPGFDTVGWFARDVNTLHAVGQVLFGGACGPARVPLRPCIALDALALADADVQQALLAWSRQAGIDAPREAFAGAWQAWGDAYAALQGLDIREQLGPWIRQRRPRMGESIAPRFGQALALDPDTRPRWQAWRDEAARALVNRLGPDEAWLVPAAPCVALHRFAGSGERSNFYARALALGSLAGHAALPQIVLPFAAARGLPVGVSFIAAPGQDERLLELALALSATGSVQ</sequence>
<dbReference type="InterPro" id="IPR036928">
    <property type="entry name" value="AS_sf"/>
</dbReference>
<dbReference type="PANTHER" id="PTHR46310">
    <property type="entry name" value="AMIDASE 1"/>
    <property type="match status" value="1"/>
</dbReference>
<organism evidence="2 3">
    <name type="scientific">Hydrogenophaga intermedia</name>
    <dbReference type="NCBI Taxonomy" id="65786"/>
    <lineage>
        <taxon>Bacteria</taxon>
        <taxon>Pseudomonadati</taxon>
        <taxon>Pseudomonadota</taxon>
        <taxon>Betaproteobacteria</taxon>
        <taxon>Burkholderiales</taxon>
        <taxon>Comamonadaceae</taxon>
        <taxon>Hydrogenophaga</taxon>
    </lineage>
</organism>
<dbReference type="InterPro" id="IPR020556">
    <property type="entry name" value="Amidase_CS"/>
</dbReference>
<accession>A0A1L1PR78</accession>
<evidence type="ECO:0000313" key="3">
    <source>
        <dbReference type="Proteomes" id="UP000028878"/>
    </source>
</evidence>
<reference evidence="3" key="2">
    <citation type="submission" date="2014-11" db="EMBL/GenBank/DDBJ databases">
        <title>Draft genome sequence of Hydrogenophaga intermedia S1.</title>
        <authorList>
            <person name="Gan H.M."/>
            <person name="Chew T.H."/>
            <person name="Stolz A."/>
        </authorList>
    </citation>
    <scope>NUCLEOTIDE SEQUENCE [LARGE SCALE GENOMIC DNA]</scope>
    <source>
        <strain evidence="3">S1</strain>
    </source>
</reference>
<dbReference type="AlphaFoldDB" id="A0A1L1PR78"/>
<dbReference type="Pfam" id="PF01425">
    <property type="entry name" value="Amidase"/>
    <property type="match status" value="1"/>
</dbReference>
<dbReference type="Proteomes" id="UP000028878">
    <property type="component" value="Unassembled WGS sequence"/>
</dbReference>
<evidence type="ECO:0000259" key="1">
    <source>
        <dbReference type="Pfam" id="PF01425"/>
    </source>
</evidence>
<dbReference type="SUPFAM" id="SSF75304">
    <property type="entry name" value="Amidase signature (AS) enzymes"/>
    <property type="match status" value="1"/>
</dbReference>
<keyword evidence="3" id="KW-1185">Reference proteome</keyword>
<dbReference type="NCBIfam" id="NF006169">
    <property type="entry name" value="PRK08310.1"/>
    <property type="match status" value="1"/>
</dbReference>
<reference evidence="3" key="1">
    <citation type="submission" date="2014-02" db="EMBL/GenBank/DDBJ databases">
        <authorList>
            <person name="Gan H."/>
        </authorList>
    </citation>
    <scope>NUCLEOTIDE SEQUENCE [LARGE SCALE GENOMIC DNA]</scope>
    <source>
        <strain evidence="3">S1</strain>
    </source>
</reference>
<dbReference type="Gene3D" id="3.90.1300.10">
    <property type="entry name" value="Amidase signature (AS) domain"/>
    <property type="match status" value="1"/>
</dbReference>